<feature type="compositionally biased region" description="Low complexity" evidence="1">
    <location>
        <begin position="322"/>
        <end position="336"/>
    </location>
</feature>
<feature type="region of interest" description="Disordered" evidence="1">
    <location>
        <begin position="237"/>
        <end position="280"/>
    </location>
</feature>
<feature type="compositionally biased region" description="Basic and acidic residues" evidence="1">
    <location>
        <begin position="247"/>
        <end position="262"/>
    </location>
</feature>
<comment type="caution">
    <text evidence="2">The sequence shown here is derived from an EMBL/GenBank/DDBJ whole genome shotgun (WGS) entry which is preliminary data.</text>
</comment>
<sequence length="407" mass="46973">MASVFRQAPKKTHHKTRQPPRIYYKLGQALFCDIHRSSVWCSKCILPIAWCPYWETKKITCETCKPHLWHNTLDNNKDDSDYEWEQPTHSDNDEGLQDLSQDLSNMDESQPTSPPPSTQELPWISDWDSEVPERMGTNDHGLSAGNTEQLPHRNPECYRSDQETFSMNSTNIRTDHKMKEILHLPLPLISKEDELLAQALTEYEKPRTPLTPLKSTPQKRPHPDKLEKLLKQIQLENWEELTMSTPPEKENEPPKEKRRKTDQNISTYVKGLPADKTKWTPGDWKRVKLINKHRSTHSSSENDQHQDNEEEHQTSPLRITVTTGTSRSSPPRATSPENEEQSANFWDLEVRPASKPVQEQLLSKLSKTGFSILSDTDWIDFSILVLFIPHSDPSSTTSKTIELQETT</sequence>
<proteinExistence type="predicted"/>
<evidence type="ECO:0000313" key="3">
    <source>
        <dbReference type="Proteomes" id="UP001487740"/>
    </source>
</evidence>
<feature type="region of interest" description="Disordered" evidence="1">
    <location>
        <begin position="80"/>
        <end position="153"/>
    </location>
</feature>
<gene>
    <name evidence="2" type="ORF">O3P69_020869</name>
</gene>
<protein>
    <submittedName>
        <fullName evidence="2">Uncharacterized protein</fullName>
    </submittedName>
</protein>
<evidence type="ECO:0000256" key="1">
    <source>
        <dbReference type="SAM" id="MobiDB-lite"/>
    </source>
</evidence>
<dbReference type="Proteomes" id="UP001487740">
    <property type="component" value="Unassembled WGS sequence"/>
</dbReference>
<feature type="compositionally biased region" description="Basic and acidic residues" evidence="1">
    <location>
        <begin position="300"/>
        <end position="313"/>
    </location>
</feature>
<dbReference type="AlphaFoldDB" id="A0AAW0TNV2"/>
<name>A0AAW0TNV2_SCYPA</name>
<accession>A0AAW0TNV2</accession>
<dbReference type="EMBL" id="JARAKH010000028">
    <property type="protein sequence ID" value="KAK8389187.1"/>
    <property type="molecule type" value="Genomic_DNA"/>
</dbReference>
<evidence type="ECO:0000313" key="2">
    <source>
        <dbReference type="EMBL" id="KAK8389187.1"/>
    </source>
</evidence>
<feature type="compositionally biased region" description="Polar residues" evidence="1">
    <location>
        <begin position="98"/>
        <end position="108"/>
    </location>
</feature>
<reference evidence="2 3" key="1">
    <citation type="submission" date="2023-03" db="EMBL/GenBank/DDBJ databases">
        <title>High-quality genome of Scylla paramamosain provides insights in environmental adaptation.</title>
        <authorList>
            <person name="Zhang L."/>
        </authorList>
    </citation>
    <scope>NUCLEOTIDE SEQUENCE [LARGE SCALE GENOMIC DNA]</scope>
    <source>
        <strain evidence="2">LZ_2023a</strain>
        <tissue evidence="2">Muscle</tissue>
    </source>
</reference>
<organism evidence="2 3">
    <name type="scientific">Scylla paramamosain</name>
    <name type="common">Mud crab</name>
    <dbReference type="NCBI Taxonomy" id="85552"/>
    <lineage>
        <taxon>Eukaryota</taxon>
        <taxon>Metazoa</taxon>
        <taxon>Ecdysozoa</taxon>
        <taxon>Arthropoda</taxon>
        <taxon>Crustacea</taxon>
        <taxon>Multicrustacea</taxon>
        <taxon>Malacostraca</taxon>
        <taxon>Eumalacostraca</taxon>
        <taxon>Eucarida</taxon>
        <taxon>Decapoda</taxon>
        <taxon>Pleocyemata</taxon>
        <taxon>Brachyura</taxon>
        <taxon>Eubrachyura</taxon>
        <taxon>Portunoidea</taxon>
        <taxon>Portunidae</taxon>
        <taxon>Portuninae</taxon>
        <taxon>Scylla</taxon>
    </lineage>
</organism>
<feature type="region of interest" description="Disordered" evidence="1">
    <location>
        <begin position="293"/>
        <end position="343"/>
    </location>
</feature>
<keyword evidence="3" id="KW-1185">Reference proteome</keyword>